<organism evidence="7 8">
    <name type="scientific">Didymella pomorum</name>
    <dbReference type="NCBI Taxonomy" id="749634"/>
    <lineage>
        <taxon>Eukaryota</taxon>
        <taxon>Fungi</taxon>
        <taxon>Dikarya</taxon>
        <taxon>Ascomycota</taxon>
        <taxon>Pezizomycotina</taxon>
        <taxon>Dothideomycetes</taxon>
        <taxon>Pleosporomycetidae</taxon>
        <taxon>Pleosporales</taxon>
        <taxon>Pleosporineae</taxon>
        <taxon>Didymellaceae</taxon>
        <taxon>Didymella</taxon>
    </lineage>
</organism>
<comment type="caution">
    <text evidence="7">The sequence shown here is derived from an EMBL/GenBank/DDBJ whole genome shotgun (WGS) entry which is preliminary data.</text>
</comment>
<dbReference type="GO" id="GO:0003747">
    <property type="term" value="F:translation release factor activity"/>
    <property type="evidence" value="ECO:0007669"/>
    <property type="project" value="InterPro"/>
</dbReference>
<dbReference type="GO" id="GO:0032543">
    <property type="term" value="P:mitochondrial translation"/>
    <property type="evidence" value="ECO:0007669"/>
    <property type="project" value="UniProtKB-ARBA"/>
</dbReference>
<dbReference type="Proteomes" id="UP001140510">
    <property type="component" value="Unassembled WGS sequence"/>
</dbReference>
<dbReference type="OrthoDB" id="277888at2759"/>
<evidence type="ECO:0000256" key="2">
    <source>
        <dbReference type="ARBA" id="ARBA00010835"/>
    </source>
</evidence>
<comment type="similarity">
    <text evidence="2">Belongs to the prokaryotic/mitochondrial release factor family.</text>
</comment>
<keyword evidence="8" id="KW-1185">Reference proteome</keyword>
<proteinExistence type="inferred from homology"/>
<feature type="region of interest" description="Disordered" evidence="5">
    <location>
        <begin position="112"/>
        <end position="187"/>
    </location>
</feature>
<dbReference type="Gene3D" id="3.30.160.20">
    <property type="match status" value="1"/>
</dbReference>
<dbReference type="PANTHER" id="PTHR46203">
    <property type="entry name" value="PROBABLE PEPTIDE CHAIN RELEASE FACTOR C12ORF65"/>
    <property type="match status" value="1"/>
</dbReference>
<accession>A0A9W9D643</accession>
<dbReference type="SUPFAM" id="SSF75620">
    <property type="entry name" value="Release factor"/>
    <property type="match status" value="1"/>
</dbReference>
<dbReference type="FunFam" id="3.30.160.20:FF:000065">
    <property type="entry name" value="Peptidyl-tRNA hydrolase domain protein"/>
    <property type="match status" value="1"/>
</dbReference>
<feature type="compositionally biased region" description="Acidic residues" evidence="5">
    <location>
        <begin position="148"/>
        <end position="167"/>
    </location>
</feature>
<protein>
    <recommendedName>
        <fullName evidence="6">Prokaryotic-type class I peptide chain release factors domain-containing protein</fullName>
    </recommendedName>
</protein>
<evidence type="ECO:0000313" key="7">
    <source>
        <dbReference type="EMBL" id="KAJ4401691.1"/>
    </source>
</evidence>
<evidence type="ECO:0000256" key="4">
    <source>
        <dbReference type="ARBA" id="ARBA00023128"/>
    </source>
</evidence>
<name>A0A9W9D643_9PLEO</name>
<evidence type="ECO:0000256" key="3">
    <source>
        <dbReference type="ARBA" id="ARBA00022946"/>
    </source>
</evidence>
<dbReference type="PANTHER" id="PTHR46203:SF1">
    <property type="entry name" value="MITOCHONDRIAL TRANSLATION RELEASE FACTOR IN RESCUE"/>
    <property type="match status" value="1"/>
</dbReference>
<reference evidence="7" key="1">
    <citation type="submission" date="2022-10" db="EMBL/GenBank/DDBJ databases">
        <title>Tapping the CABI collections for fungal endophytes: first genome assemblies for Collariella, Neodidymelliopsis, Ascochyta clinopodiicola, Didymella pomorum, Didymosphaeria variabile, Neocosmospora piperis and Neocucurbitaria cava.</title>
        <authorList>
            <person name="Hill R."/>
        </authorList>
    </citation>
    <scope>NUCLEOTIDE SEQUENCE</scope>
    <source>
        <strain evidence="7">IMI 355091</strain>
    </source>
</reference>
<feature type="compositionally biased region" description="Basic residues" evidence="5">
    <location>
        <begin position="121"/>
        <end position="137"/>
    </location>
</feature>
<comment type="subcellular location">
    <subcellularLocation>
        <location evidence="1">Mitochondrion</location>
    </subcellularLocation>
</comment>
<dbReference type="InterPro" id="IPR000352">
    <property type="entry name" value="Pep_chain_release_fac_I"/>
</dbReference>
<dbReference type="Pfam" id="PF00472">
    <property type="entry name" value="RF-1"/>
    <property type="match status" value="1"/>
</dbReference>
<sequence>MAMPFLTPITALLRPRTLQRTFRHALHSSAAHLAKAMPPRRIIPETDIIENFLKGSGPGGQKINKTSSAVQLKHIPTGIVVKYQDTRSRAINRKVARQLLQDRLEERELGDDARTRVKAREKSRKKASSDKKKRRKYRALEAGKAGEEGAEEAEEGGELECDVELGDGDAGKSADTPSKQEGVDKAG</sequence>
<keyword evidence="4" id="KW-0496">Mitochondrion</keyword>
<dbReference type="GO" id="GO:0005739">
    <property type="term" value="C:mitochondrion"/>
    <property type="evidence" value="ECO:0007669"/>
    <property type="project" value="UniProtKB-SubCell"/>
</dbReference>
<evidence type="ECO:0000256" key="1">
    <source>
        <dbReference type="ARBA" id="ARBA00004173"/>
    </source>
</evidence>
<dbReference type="AlphaFoldDB" id="A0A9W9D643"/>
<feature type="domain" description="Prokaryotic-type class I peptide chain release factors" evidence="6">
    <location>
        <begin position="43"/>
        <end position="139"/>
    </location>
</feature>
<feature type="compositionally biased region" description="Basic and acidic residues" evidence="5">
    <location>
        <begin position="138"/>
        <end position="147"/>
    </location>
</feature>
<gene>
    <name evidence="7" type="ORF">N0V91_007732</name>
</gene>
<dbReference type="EMBL" id="JAPEVA010000070">
    <property type="protein sequence ID" value="KAJ4401691.1"/>
    <property type="molecule type" value="Genomic_DNA"/>
</dbReference>
<dbReference type="InterPro" id="IPR052405">
    <property type="entry name" value="Mito_Transl_Release_Factor"/>
</dbReference>
<evidence type="ECO:0000259" key="6">
    <source>
        <dbReference type="Pfam" id="PF00472"/>
    </source>
</evidence>
<evidence type="ECO:0000256" key="5">
    <source>
        <dbReference type="SAM" id="MobiDB-lite"/>
    </source>
</evidence>
<evidence type="ECO:0000313" key="8">
    <source>
        <dbReference type="Proteomes" id="UP001140510"/>
    </source>
</evidence>
<dbReference type="InterPro" id="IPR045853">
    <property type="entry name" value="Pep_chain_release_fac_I_sf"/>
</dbReference>
<keyword evidence="3" id="KW-0809">Transit peptide</keyword>